<organism evidence="2 3">
    <name type="scientific">Paraburkholderia megapolitana</name>
    <dbReference type="NCBI Taxonomy" id="420953"/>
    <lineage>
        <taxon>Bacteria</taxon>
        <taxon>Pseudomonadati</taxon>
        <taxon>Pseudomonadota</taxon>
        <taxon>Betaproteobacteria</taxon>
        <taxon>Burkholderiales</taxon>
        <taxon>Burkholderiaceae</taxon>
        <taxon>Paraburkholderia</taxon>
    </lineage>
</organism>
<dbReference type="PANTHER" id="PTHR43792:SF1">
    <property type="entry name" value="N-ACETYLTRANSFERASE DOMAIN-CONTAINING PROTEIN"/>
    <property type="match status" value="1"/>
</dbReference>
<proteinExistence type="predicted"/>
<dbReference type="AlphaFoldDB" id="A0A1I3W088"/>
<dbReference type="Gene3D" id="3.40.630.30">
    <property type="match status" value="1"/>
</dbReference>
<dbReference type="STRING" id="420953.SAMN05192543_11572"/>
<dbReference type="SUPFAM" id="SSF55729">
    <property type="entry name" value="Acyl-CoA N-acyltransferases (Nat)"/>
    <property type="match status" value="1"/>
</dbReference>
<dbReference type="PANTHER" id="PTHR43792">
    <property type="entry name" value="GNAT FAMILY, PUTATIVE (AFU_ORTHOLOGUE AFUA_3G00765)-RELATED-RELATED"/>
    <property type="match status" value="1"/>
</dbReference>
<evidence type="ECO:0000259" key="1">
    <source>
        <dbReference type="PROSITE" id="PS51186"/>
    </source>
</evidence>
<evidence type="ECO:0000313" key="3">
    <source>
        <dbReference type="Proteomes" id="UP000199548"/>
    </source>
</evidence>
<keyword evidence="3" id="KW-1185">Reference proteome</keyword>
<name>A0A1I3W088_9BURK</name>
<dbReference type="EMBL" id="FOQU01000015">
    <property type="protein sequence ID" value="SFK00830.1"/>
    <property type="molecule type" value="Genomic_DNA"/>
</dbReference>
<evidence type="ECO:0000313" key="2">
    <source>
        <dbReference type="EMBL" id="SFK00830.1"/>
    </source>
</evidence>
<sequence length="212" mass="24237">MTIRSQPSNQSIYRNAMISIPANGILLRDFRRDDLSQYQILRSDPKFQRFYSEEDSAPDKAKELLRMFISQRDEAPRTKYQLAVVSDSGDLMGSCGIRIESPGHASIGCELGRRWHGTGAARYAVDALLEFGFLELAVQRIFAETISENKAAIRLCKTVGMRVESEHVNDRHFKGREWTTTVLAISRNEWQVDHARREPRQGRHPNGSFLKL</sequence>
<dbReference type="InterPro" id="IPR016181">
    <property type="entry name" value="Acyl_CoA_acyltransferase"/>
</dbReference>
<protein>
    <submittedName>
        <fullName evidence="2">Protein N-acetyltransferase, RimJ/RimL family</fullName>
    </submittedName>
</protein>
<reference evidence="2 3" key="1">
    <citation type="submission" date="2016-10" db="EMBL/GenBank/DDBJ databases">
        <authorList>
            <person name="de Groot N.N."/>
        </authorList>
    </citation>
    <scope>NUCLEOTIDE SEQUENCE [LARGE SCALE GENOMIC DNA]</scope>
    <source>
        <strain evidence="2 3">LMG 23650</strain>
    </source>
</reference>
<feature type="domain" description="N-acetyltransferase" evidence="1">
    <location>
        <begin position="25"/>
        <end position="188"/>
    </location>
</feature>
<dbReference type="PROSITE" id="PS51186">
    <property type="entry name" value="GNAT"/>
    <property type="match status" value="1"/>
</dbReference>
<keyword evidence="2" id="KW-0808">Transferase</keyword>
<dbReference type="Proteomes" id="UP000199548">
    <property type="component" value="Unassembled WGS sequence"/>
</dbReference>
<dbReference type="InterPro" id="IPR051531">
    <property type="entry name" value="N-acetyltransferase"/>
</dbReference>
<dbReference type="Pfam" id="PF13302">
    <property type="entry name" value="Acetyltransf_3"/>
    <property type="match status" value="1"/>
</dbReference>
<dbReference type="GO" id="GO:0016747">
    <property type="term" value="F:acyltransferase activity, transferring groups other than amino-acyl groups"/>
    <property type="evidence" value="ECO:0007669"/>
    <property type="project" value="InterPro"/>
</dbReference>
<accession>A0A1I3W088</accession>
<dbReference type="InterPro" id="IPR000182">
    <property type="entry name" value="GNAT_dom"/>
</dbReference>
<gene>
    <name evidence="2" type="ORF">SAMN05192543_11572</name>
</gene>